<protein>
    <recommendedName>
        <fullName evidence="4">Suppressor of white apricot N-terminal domain-containing protein</fullName>
    </recommendedName>
</protein>
<feature type="compositionally biased region" description="Acidic residues" evidence="3">
    <location>
        <begin position="195"/>
        <end position="211"/>
    </location>
</feature>
<feature type="region of interest" description="Disordered" evidence="3">
    <location>
        <begin position="172"/>
        <end position="211"/>
    </location>
</feature>
<keyword evidence="2" id="KW-0508">mRNA splicing</keyword>
<dbReference type="PANTHER" id="PTHR13161:SF4">
    <property type="entry name" value="CLK4-ASSOCIATING SERINE_ARGININE RICH PROTEIN"/>
    <property type="match status" value="1"/>
</dbReference>
<evidence type="ECO:0000256" key="1">
    <source>
        <dbReference type="ARBA" id="ARBA00022664"/>
    </source>
</evidence>
<feature type="compositionally biased region" description="Low complexity" evidence="3">
    <location>
        <begin position="546"/>
        <end position="565"/>
    </location>
</feature>
<dbReference type="Pfam" id="PF09750">
    <property type="entry name" value="DRY_EERY"/>
    <property type="match status" value="1"/>
</dbReference>
<comment type="caution">
    <text evidence="5">The sequence shown here is derived from an EMBL/GenBank/DDBJ whole genome shotgun (WGS) entry which is preliminary data.</text>
</comment>
<gene>
    <name evidence="5" type="ORF">OTU49_001575</name>
</gene>
<feature type="compositionally biased region" description="Basic residues" evidence="3">
    <location>
        <begin position="275"/>
        <end position="290"/>
    </location>
</feature>
<feature type="compositionally biased region" description="Basic residues" evidence="3">
    <location>
        <begin position="404"/>
        <end position="418"/>
    </location>
</feature>
<dbReference type="PANTHER" id="PTHR13161">
    <property type="entry name" value="SPLICING FACTOR SUPPRESSOR OF WHITE APRICOT"/>
    <property type="match status" value="1"/>
</dbReference>
<feature type="region of interest" description="Disordered" evidence="3">
    <location>
        <begin position="261"/>
        <end position="620"/>
    </location>
</feature>
<keyword evidence="6" id="KW-1185">Reference proteome</keyword>
<dbReference type="InterPro" id="IPR019147">
    <property type="entry name" value="SWAP_N_domain"/>
</dbReference>
<reference evidence="5 6" key="1">
    <citation type="journal article" date="2024" name="BMC Genomics">
        <title>Genome assembly of redclaw crayfish (Cherax quadricarinatus) provides insights into its immune adaptation and hypoxia tolerance.</title>
        <authorList>
            <person name="Liu Z."/>
            <person name="Zheng J."/>
            <person name="Li H."/>
            <person name="Fang K."/>
            <person name="Wang S."/>
            <person name="He J."/>
            <person name="Zhou D."/>
            <person name="Weng S."/>
            <person name="Chi M."/>
            <person name="Gu Z."/>
            <person name="He J."/>
            <person name="Li F."/>
            <person name="Wang M."/>
        </authorList>
    </citation>
    <scope>NUCLEOTIDE SEQUENCE [LARGE SCALE GENOMIC DNA]</scope>
    <source>
        <strain evidence="5">ZL_2023a</strain>
    </source>
</reference>
<feature type="compositionally biased region" description="Basic residues" evidence="3">
    <location>
        <begin position="425"/>
        <end position="493"/>
    </location>
</feature>
<organism evidence="5 6">
    <name type="scientific">Cherax quadricarinatus</name>
    <name type="common">Australian red claw crayfish</name>
    <dbReference type="NCBI Taxonomy" id="27406"/>
    <lineage>
        <taxon>Eukaryota</taxon>
        <taxon>Metazoa</taxon>
        <taxon>Ecdysozoa</taxon>
        <taxon>Arthropoda</taxon>
        <taxon>Crustacea</taxon>
        <taxon>Multicrustacea</taxon>
        <taxon>Malacostraca</taxon>
        <taxon>Eumalacostraca</taxon>
        <taxon>Eucarida</taxon>
        <taxon>Decapoda</taxon>
        <taxon>Pleocyemata</taxon>
        <taxon>Astacidea</taxon>
        <taxon>Parastacoidea</taxon>
        <taxon>Parastacidae</taxon>
        <taxon>Cherax</taxon>
    </lineage>
</organism>
<dbReference type="Proteomes" id="UP001445076">
    <property type="component" value="Unassembled WGS sequence"/>
</dbReference>
<name>A0AAW0XF70_CHEQU</name>
<evidence type="ECO:0000313" key="6">
    <source>
        <dbReference type="Proteomes" id="UP001445076"/>
    </source>
</evidence>
<keyword evidence="1" id="KW-0507">mRNA processing</keyword>
<feature type="compositionally biased region" description="Low complexity" evidence="3">
    <location>
        <begin position="386"/>
        <end position="403"/>
    </location>
</feature>
<proteinExistence type="predicted"/>
<feature type="compositionally biased region" description="Pro residues" evidence="3">
    <location>
        <begin position="524"/>
        <end position="534"/>
    </location>
</feature>
<feature type="compositionally biased region" description="Low complexity" evidence="3">
    <location>
        <begin position="508"/>
        <end position="518"/>
    </location>
</feature>
<evidence type="ECO:0000259" key="4">
    <source>
        <dbReference type="SMART" id="SM01141"/>
    </source>
</evidence>
<dbReference type="EMBL" id="JARKIK010000026">
    <property type="protein sequence ID" value="KAK8743173.1"/>
    <property type="molecule type" value="Genomic_DNA"/>
</dbReference>
<evidence type="ECO:0000256" key="3">
    <source>
        <dbReference type="SAM" id="MobiDB-lite"/>
    </source>
</evidence>
<dbReference type="GO" id="GO:0006397">
    <property type="term" value="P:mRNA processing"/>
    <property type="evidence" value="ECO:0007669"/>
    <property type="project" value="UniProtKB-KW"/>
</dbReference>
<dbReference type="InterPro" id="IPR040397">
    <property type="entry name" value="SWAP"/>
</dbReference>
<evidence type="ECO:0000313" key="5">
    <source>
        <dbReference type="EMBL" id="KAK8743173.1"/>
    </source>
</evidence>
<evidence type="ECO:0000256" key="2">
    <source>
        <dbReference type="ARBA" id="ARBA00023187"/>
    </source>
</evidence>
<feature type="domain" description="Suppressor of white apricot N-terminal" evidence="4">
    <location>
        <begin position="43"/>
        <end position="175"/>
    </location>
</feature>
<feature type="compositionally biased region" description="Polar residues" evidence="3">
    <location>
        <begin position="566"/>
        <end position="591"/>
    </location>
</feature>
<dbReference type="AlphaFoldDB" id="A0AAW0XF70"/>
<sequence length="620" mass="69366">MPDSMWHEARKQERKIRGMLVDYKRRAERRREYYEKIKQDPTQFIQLHGRPVKIHLDPAVAYAAEAPGSMMPWRGDSDSMIDRFDVRAHLDDLPPLSASSQKLTAEEDWEERQANYERYRILIQNDFLGIKEEKFLHQIRLEEQFGPIVNKPIEEEKKTLAPKKAAIAFTYTEEAEEEEEERPGSSNADSVLPEGGDEVAGEGSDDESDSDIDLDLTVDVMSLSNTQQQEMNISGVEYGLNQDDFMSLISRDLQEAEELRVAKEHEDEKAMYSGRKSRKERRALKKKHMDRKFSPPSYAARASPTYAPYRRSSSRSKSRSPTPPATGTIKFITSFGGESDGAGTDDEGVTGVIILPKGDRAVRDRRKNRWDQKSRESGGGSHHRSGSTGPSSSSHTTASSHSSSSKKRRHSPRSRSRSRSGSSSRSHRRQRSRHSRSHSRHSRSHSHTRHSRYTKSHSKSPSRSRSRDRHYSWRRGRGSHRRSHSQSKSHSRSKSADKKTPSPPKTSGNQAAVAVQHVGGVGTPEPPAKLPSPPCRRYYGRRGQGSNSESASESESETKSTSSANTLQNSANTNIKTNNLVPPTSVGNGSSAAKVRWSQINSPGKAEKKNAGSTEEAVQG</sequence>
<feature type="compositionally biased region" description="Basic and acidic residues" evidence="3">
    <location>
        <begin position="261"/>
        <end position="270"/>
    </location>
</feature>
<accession>A0AAW0XF70</accession>
<dbReference type="GO" id="GO:0008380">
    <property type="term" value="P:RNA splicing"/>
    <property type="evidence" value="ECO:0007669"/>
    <property type="project" value="UniProtKB-KW"/>
</dbReference>
<dbReference type="SMART" id="SM01141">
    <property type="entry name" value="DRY_EERY"/>
    <property type="match status" value="1"/>
</dbReference>